<reference evidence="2 3" key="1">
    <citation type="journal article" date="2019" name="Environ. Microbiol.">
        <title>Species interactions and distinct microbial communities in high Arctic permafrost affected cryosols are associated with the CH4 and CO2 gas fluxes.</title>
        <authorList>
            <person name="Altshuler I."/>
            <person name="Hamel J."/>
            <person name="Turney S."/>
            <person name="Magnuson E."/>
            <person name="Levesque R."/>
            <person name="Greer C."/>
            <person name="Whyte L.G."/>
        </authorList>
    </citation>
    <scope>NUCLEOTIDE SEQUENCE [LARGE SCALE GENOMIC DNA]</scope>
    <source>
        <strain evidence="2 3">42</strain>
    </source>
</reference>
<dbReference type="Pfam" id="PF14903">
    <property type="entry name" value="WG_beta_rep"/>
    <property type="match status" value="4"/>
</dbReference>
<dbReference type="PANTHER" id="PTHR37841:SF1">
    <property type="entry name" value="DUF3298 DOMAIN-CONTAINING PROTEIN"/>
    <property type="match status" value="1"/>
</dbReference>
<accession>A0A502F7H4</accession>
<gene>
    <name evidence="2" type="ORF">EAH81_01545</name>
</gene>
<dbReference type="EMBL" id="RCZH01000001">
    <property type="protein sequence ID" value="TPG45311.1"/>
    <property type="molecule type" value="Genomic_DNA"/>
</dbReference>
<evidence type="ECO:0000313" key="2">
    <source>
        <dbReference type="EMBL" id="TPG45311.1"/>
    </source>
</evidence>
<evidence type="ECO:0008006" key="4">
    <source>
        <dbReference type="Google" id="ProtNLM"/>
    </source>
</evidence>
<evidence type="ECO:0000256" key="1">
    <source>
        <dbReference type="SAM" id="SignalP"/>
    </source>
</evidence>
<feature type="chain" id="PRO_5021411214" description="WG repeat-containing protein" evidence="1">
    <location>
        <begin position="24"/>
        <end position="1271"/>
    </location>
</feature>
<dbReference type="Proteomes" id="UP000319700">
    <property type="component" value="Unassembled WGS sequence"/>
</dbReference>
<protein>
    <recommendedName>
        <fullName evidence="4">WG repeat-containing protein</fullName>
    </recommendedName>
</protein>
<feature type="signal peptide" evidence="1">
    <location>
        <begin position="1"/>
        <end position="23"/>
    </location>
</feature>
<keyword evidence="3" id="KW-1185">Reference proteome</keyword>
<name>A0A502F7H4_9FLAO</name>
<dbReference type="PANTHER" id="PTHR37841">
    <property type="entry name" value="GLR2918 PROTEIN"/>
    <property type="match status" value="1"/>
</dbReference>
<evidence type="ECO:0000313" key="3">
    <source>
        <dbReference type="Proteomes" id="UP000319700"/>
    </source>
</evidence>
<dbReference type="InterPro" id="IPR032774">
    <property type="entry name" value="WG_beta_rep"/>
</dbReference>
<dbReference type="AlphaFoldDB" id="A0A502F7H4"/>
<comment type="caution">
    <text evidence="2">The sequence shown here is derived from an EMBL/GenBank/DDBJ whole genome shotgun (WGS) entry which is preliminary data.</text>
</comment>
<dbReference type="OrthoDB" id="1334338at2"/>
<keyword evidence="1" id="KW-0732">Signal</keyword>
<dbReference type="RefSeq" id="WP_140502989.1">
    <property type="nucleotide sequence ID" value="NZ_RCZH01000001.1"/>
</dbReference>
<sequence>MIKKLFFVFILLPLFVFSQDTQALRERAEAYYQKGDFLQSYQTLNKIKDKKTLENTNVNLYKSHLENIMQHHFFKKVRLNDSLYKVYIKSNVLKSQGIYNEKSKKYTLPPVYDSIPYREHYFKYLPVYKNKQEAFVNIETGKVIIPLGNKSSIFYGDYILSGTMNKYNDFSFDDLVSVFDLNGNLLFKDLDTFNTMYYPNFIRTKKKNKKYQIFDIRTKKIILDDFDYTLDPTGSIIENDISYDNVWLPFHKNDQNYLYKLTSNEIIDTHKFDTYIPLYSNFRNFGNAITILINLKDNAPFALDTVRRIYYGSEYTIVKKDNKFGIFNISKDKYYKEPVYDSINKFGNTFYNGKWINLIYDEEICEPDNDKPEGIIFKRNNLFGLMDLSGKIIAEADYNDIRFLWNGVFTLRKGQKWGFIGVQKEDKLVSPQFDYIEYLSGDFGNVACYKNKKAIKYFRNGSKIDLITLENQKYKKYKSSDEPNPYSNINDLEKIDEFDRVVFEKKGKYGLDDFYNKEVVEGKYSNLRYGIKNTFIASLGSFVGLIDHNGKEIIPVKYANMERGGYNSDLFFVAFDNGLQSIFNSKGKMLYPPKIKEATIYDYNSKTRTSFVFVTELSQDETKIDNSEKKVKNYKGGVIKIKDDKAERLNLEGNSFSFANSNFMISKNENRGTVVFYNLKNDKVIDGEFNYYFIDDYKNHRIFAKRGYYYDTVIDSLGNVSTLEHPFDEVKNDNYFFKEGANTGVMNKELQAADFRYPVLKNLVEEYRFMSFYPSKEYCEKASSYFKFNPKNSTEKNGVIKFDGTIIFENGIYDDIQFLNFGKTNNDNSFVENEFLKQYKNDLFICTNNKKEYKTIQLVTSKKEIVAKFEMDIKGSWNFSSYNNSIIIKSADSAKVYDLKSKKIQFEKQTNRFEEDKDSGYTIAYMDQKTAKVKYEKYDYKGKLISNTIVDNKTAYNGKTNENYIVKRNDKYGTINSKGKEGIPFVYDSLESKNGIFFISKSDNLFGIIDADNQTLVDKKYEDISWIEIKERQSSYNVAFSGYKMKEKNKWGLLDSNLKTLLPTEFDTIKCQKSILTAKKDSLVSVYDFNGEELFTAAVDSIDLDSNNSYSLYKNGKKLFRAFNGEITEKNPYVSSEDQLKTMHTKQIGGKYYLSKNDSILHKTPVISIKEAEVDIDFVGERLEQLLIHDENNFYGLYTKDLKQILPFLFEEIVIVPNEDFYIVKKAGKYGVVNSQNQTIIPSKYDNVSFNRGIFYCTKNKITYHITPETK</sequence>
<organism evidence="2 3">
    <name type="scientific">Flavobacterium pectinovorum</name>
    <dbReference type="NCBI Taxonomy" id="29533"/>
    <lineage>
        <taxon>Bacteria</taxon>
        <taxon>Pseudomonadati</taxon>
        <taxon>Bacteroidota</taxon>
        <taxon>Flavobacteriia</taxon>
        <taxon>Flavobacteriales</taxon>
        <taxon>Flavobacteriaceae</taxon>
        <taxon>Flavobacterium</taxon>
    </lineage>
</organism>
<proteinExistence type="predicted"/>